<keyword evidence="2" id="KW-1185">Reference proteome</keyword>
<evidence type="ECO:0000313" key="2">
    <source>
        <dbReference type="Proteomes" id="UP001205185"/>
    </source>
</evidence>
<organism evidence="1 2">
    <name type="scientific">Actinokineospora diospyrosa</name>
    <dbReference type="NCBI Taxonomy" id="103728"/>
    <lineage>
        <taxon>Bacteria</taxon>
        <taxon>Bacillati</taxon>
        <taxon>Actinomycetota</taxon>
        <taxon>Actinomycetes</taxon>
        <taxon>Pseudonocardiales</taxon>
        <taxon>Pseudonocardiaceae</taxon>
        <taxon>Actinokineospora</taxon>
    </lineage>
</organism>
<sequence>MTRADLAALLAAADVTDVDIDAAMADEHVRSSAYRQVVSAVAEGPRGDLDEIVVRVFLRDPVNVVAKSAVVAFIDAVAPTFSDSAGFERWAAALAPEFEHLATPTEREFVRHRIHDWTTYLAIASGEIPAAADLATTSNWMQSLLASESTSLPVLAALAESGSTKKIRNAAQNRAGSRQLRDGR</sequence>
<accession>A0ABT1IC58</accession>
<dbReference type="RefSeq" id="WP_253887204.1">
    <property type="nucleotide sequence ID" value="NZ_BAAAVB010000013.1"/>
</dbReference>
<reference evidence="1 2" key="1">
    <citation type="submission" date="2022-06" db="EMBL/GenBank/DDBJ databases">
        <title>Genomic Encyclopedia of Archaeal and Bacterial Type Strains, Phase II (KMG-II): from individual species to whole genera.</title>
        <authorList>
            <person name="Goeker M."/>
        </authorList>
    </citation>
    <scope>NUCLEOTIDE SEQUENCE [LARGE SCALE GENOMIC DNA]</scope>
    <source>
        <strain evidence="1 2">DSM 44255</strain>
    </source>
</reference>
<name>A0ABT1IC58_9PSEU</name>
<dbReference type="Proteomes" id="UP001205185">
    <property type="component" value="Unassembled WGS sequence"/>
</dbReference>
<protein>
    <submittedName>
        <fullName evidence="1">Uncharacterized protein</fullName>
    </submittedName>
</protein>
<dbReference type="EMBL" id="JAMTCO010000006">
    <property type="protein sequence ID" value="MCP2270222.1"/>
    <property type="molecule type" value="Genomic_DNA"/>
</dbReference>
<evidence type="ECO:0000313" key="1">
    <source>
        <dbReference type="EMBL" id="MCP2270222.1"/>
    </source>
</evidence>
<gene>
    <name evidence="1" type="ORF">LV75_002723</name>
</gene>
<proteinExistence type="predicted"/>
<comment type="caution">
    <text evidence="1">The sequence shown here is derived from an EMBL/GenBank/DDBJ whole genome shotgun (WGS) entry which is preliminary data.</text>
</comment>